<dbReference type="SUPFAM" id="SSF52172">
    <property type="entry name" value="CheY-like"/>
    <property type="match status" value="1"/>
</dbReference>
<dbReference type="AlphaFoldDB" id="A0AAD7UHP6"/>
<dbReference type="InterPro" id="IPR003594">
    <property type="entry name" value="HATPase_dom"/>
</dbReference>
<keyword evidence="2" id="KW-0902">Two-component regulatory system</keyword>
<dbReference type="SUPFAM" id="SSF55874">
    <property type="entry name" value="ATPase domain of HSP90 chaperone/DNA topoisomerase II/histidine kinase"/>
    <property type="match status" value="1"/>
</dbReference>
<dbReference type="PRINTS" id="PR00344">
    <property type="entry name" value="BCTRLSENSOR"/>
</dbReference>
<dbReference type="Pfam" id="PF00512">
    <property type="entry name" value="HisKA"/>
    <property type="match status" value="1"/>
</dbReference>
<dbReference type="FunFam" id="3.30.565.10:FF:000010">
    <property type="entry name" value="Sensor histidine kinase RcsC"/>
    <property type="match status" value="1"/>
</dbReference>
<evidence type="ECO:0000256" key="1">
    <source>
        <dbReference type="ARBA" id="ARBA00022553"/>
    </source>
</evidence>
<reference evidence="7" key="1">
    <citation type="submission" date="2023-01" db="EMBL/GenBank/DDBJ databases">
        <title>Metagenome sequencing of chrysophaentin producing Chrysophaeum taylorii.</title>
        <authorList>
            <person name="Davison J."/>
            <person name="Bewley C."/>
        </authorList>
    </citation>
    <scope>NUCLEOTIDE SEQUENCE</scope>
    <source>
        <strain evidence="7">NIES-1699</strain>
    </source>
</reference>
<dbReference type="InterPro" id="IPR004358">
    <property type="entry name" value="Sig_transdc_His_kin-like_C"/>
</dbReference>
<dbReference type="PANTHER" id="PTHR45339:SF1">
    <property type="entry name" value="HYBRID SIGNAL TRANSDUCTION HISTIDINE KINASE J"/>
    <property type="match status" value="1"/>
</dbReference>
<gene>
    <name evidence="7" type="ORF">CTAYLR_000960</name>
</gene>
<feature type="domain" description="Histidine kinase" evidence="5">
    <location>
        <begin position="206"/>
        <end position="438"/>
    </location>
</feature>
<name>A0AAD7UHP6_9STRA</name>
<dbReference type="Pfam" id="PF00072">
    <property type="entry name" value="Response_reg"/>
    <property type="match status" value="1"/>
</dbReference>
<dbReference type="Gene3D" id="1.10.287.130">
    <property type="match status" value="1"/>
</dbReference>
<dbReference type="InterPro" id="IPR005467">
    <property type="entry name" value="His_kinase_dom"/>
</dbReference>
<organism evidence="7 8">
    <name type="scientific">Chrysophaeum taylorii</name>
    <dbReference type="NCBI Taxonomy" id="2483200"/>
    <lineage>
        <taxon>Eukaryota</taxon>
        <taxon>Sar</taxon>
        <taxon>Stramenopiles</taxon>
        <taxon>Ochrophyta</taxon>
        <taxon>Pelagophyceae</taxon>
        <taxon>Pelagomonadales</taxon>
        <taxon>Pelagomonadaceae</taxon>
        <taxon>Chrysophaeum</taxon>
    </lineage>
</organism>
<sequence>MFYASKRWRREELRCLDELERPLWVCDLADTGSVWWGNRAARDADQADLRITQMMVSSSSLGEEGVVWSRGIKIEDGRAARLFQGSTKVEMAARRSTKLWQQLPWPIERVRARGGVVLERNAAAEDEFGESTEFVDRFVDPAVGRAFLKSLESVEARLRTRRGTRWFAVEATRHPCVGLVVSTRDIDERKARETAMAYNKSEFFAAMTYEIRTPLSGVVGFAELLAVTELTETQRGCLTSLWSSACAVMTILNDLLDLTSLEAGRMSFETVAFDPLDVVRGALQVVRPKAREAGLELRQETPEALPIVLGDPNRVRQILLNYLSNAIKFTPRDGSVTLKARVSSRSSSSTPTPPPAEEKKRRVRFEVVDTGPGLSPKDRAKLFAKFSQTDASVARKFGGTGLGLAICKAIAERLGGRVGVSSQVGRGSTFWLELPFDIVVDMPPPDNTTTTTTTRHRALPSPVDDDGTPSFRVLVVEDDASNQKLIGCILDKLGHTFHLIPDGQEALETIKTRTFDLVFMDFQMPQMGGLKATETIRALGYSRDELPIIGISADYRKLDHATYVAWGLNDCLGKPFCLPQIRAAIATWGGSASRRRRPERDSTSNTTQRRPRRWPSSPTPSDDDDDDDDVDVDDESVFVPTPS</sequence>
<dbReference type="InterPro" id="IPR001789">
    <property type="entry name" value="Sig_transdc_resp-reg_receiver"/>
</dbReference>
<dbReference type="InterPro" id="IPR011006">
    <property type="entry name" value="CheY-like_superfamily"/>
</dbReference>
<accession>A0AAD7UHP6</accession>
<dbReference type="PROSITE" id="PS50109">
    <property type="entry name" value="HIS_KIN"/>
    <property type="match status" value="1"/>
</dbReference>
<evidence type="ECO:0000313" key="8">
    <source>
        <dbReference type="Proteomes" id="UP001230188"/>
    </source>
</evidence>
<proteinExistence type="predicted"/>
<dbReference type="CDD" id="cd00082">
    <property type="entry name" value="HisKA"/>
    <property type="match status" value="1"/>
</dbReference>
<dbReference type="SMART" id="SM00387">
    <property type="entry name" value="HATPase_c"/>
    <property type="match status" value="1"/>
</dbReference>
<protein>
    <submittedName>
        <fullName evidence="7">Uncharacterized protein</fullName>
    </submittedName>
</protein>
<evidence type="ECO:0000256" key="4">
    <source>
        <dbReference type="SAM" id="MobiDB-lite"/>
    </source>
</evidence>
<dbReference type="Proteomes" id="UP001230188">
    <property type="component" value="Unassembled WGS sequence"/>
</dbReference>
<dbReference type="PROSITE" id="PS50110">
    <property type="entry name" value="RESPONSE_REGULATORY"/>
    <property type="match status" value="1"/>
</dbReference>
<evidence type="ECO:0000256" key="2">
    <source>
        <dbReference type="ARBA" id="ARBA00023012"/>
    </source>
</evidence>
<comment type="caution">
    <text evidence="7">The sequence shown here is derived from an EMBL/GenBank/DDBJ whole genome shotgun (WGS) entry which is preliminary data.</text>
</comment>
<dbReference type="PANTHER" id="PTHR45339">
    <property type="entry name" value="HYBRID SIGNAL TRANSDUCTION HISTIDINE KINASE J"/>
    <property type="match status" value="1"/>
</dbReference>
<dbReference type="GO" id="GO:0000155">
    <property type="term" value="F:phosphorelay sensor kinase activity"/>
    <property type="evidence" value="ECO:0007669"/>
    <property type="project" value="InterPro"/>
</dbReference>
<evidence type="ECO:0000313" key="7">
    <source>
        <dbReference type="EMBL" id="KAJ8604477.1"/>
    </source>
</evidence>
<dbReference type="Pfam" id="PF02518">
    <property type="entry name" value="HATPase_c"/>
    <property type="match status" value="1"/>
</dbReference>
<feature type="compositionally biased region" description="Acidic residues" evidence="4">
    <location>
        <begin position="621"/>
        <end position="636"/>
    </location>
</feature>
<evidence type="ECO:0000256" key="3">
    <source>
        <dbReference type="PROSITE-ProRule" id="PRU00169"/>
    </source>
</evidence>
<dbReference type="Gene3D" id="3.40.50.2300">
    <property type="match status" value="1"/>
</dbReference>
<feature type="modified residue" description="4-aspartylphosphate" evidence="3">
    <location>
        <position position="521"/>
    </location>
</feature>
<feature type="region of interest" description="Disordered" evidence="4">
    <location>
        <begin position="340"/>
        <end position="360"/>
    </location>
</feature>
<dbReference type="Gene3D" id="3.30.565.10">
    <property type="entry name" value="Histidine kinase-like ATPase, C-terminal domain"/>
    <property type="match status" value="1"/>
</dbReference>
<dbReference type="InterPro" id="IPR003661">
    <property type="entry name" value="HisK_dim/P_dom"/>
</dbReference>
<keyword evidence="1 3" id="KW-0597">Phosphoprotein</keyword>
<evidence type="ECO:0000259" key="5">
    <source>
        <dbReference type="PROSITE" id="PS50109"/>
    </source>
</evidence>
<keyword evidence="8" id="KW-1185">Reference proteome</keyword>
<dbReference type="EMBL" id="JAQMWT010000330">
    <property type="protein sequence ID" value="KAJ8604477.1"/>
    <property type="molecule type" value="Genomic_DNA"/>
</dbReference>
<dbReference type="CDD" id="cd16922">
    <property type="entry name" value="HATPase_EvgS-ArcB-TorS-like"/>
    <property type="match status" value="1"/>
</dbReference>
<dbReference type="CDD" id="cd17546">
    <property type="entry name" value="REC_hyHK_CKI1_RcsC-like"/>
    <property type="match status" value="1"/>
</dbReference>
<dbReference type="SMART" id="SM00448">
    <property type="entry name" value="REC"/>
    <property type="match status" value="1"/>
</dbReference>
<feature type="domain" description="Response regulatory" evidence="6">
    <location>
        <begin position="472"/>
        <end position="589"/>
    </location>
</feature>
<dbReference type="InterPro" id="IPR036097">
    <property type="entry name" value="HisK_dim/P_sf"/>
</dbReference>
<dbReference type="SUPFAM" id="SSF47384">
    <property type="entry name" value="Homodimeric domain of signal transducing histidine kinase"/>
    <property type="match status" value="1"/>
</dbReference>
<dbReference type="SMART" id="SM00388">
    <property type="entry name" value="HisKA"/>
    <property type="match status" value="1"/>
</dbReference>
<evidence type="ECO:0000259" key="6">
    <source>
        <dbReference type="PROSITE" id="PS50110"/>
    </source>
</evidence>
<feature type="region of interest" description="Disordered" evidence="4">
    <location>
        <begin position="589"/>
        <end position="643"/>
    </location>
</feature>
<dbReference type="InterPro" id="IPR036890">
    <property type="entry name" value="HATPase_C_sf"/>
</dbReference>